<proteinExistence type="predicted"/>
<evidence type="ECO:0000313" key="5">
    <source>
        <dbReference type="EMBL" id="AXA84171.1"/>
    </source>
</evidence>
<feature type="domain" description="PAS" evidence="1">
    <location>
        <begin position="55"/>
        <end position="124"/>
    </location>
</feature>
<dbReference type="SUPFAM" id="SSF55785">
    <property type="entry name" value="PYP-like sensor domain (PAS domain)"/>
    <property type="match status" value="3"/>
</dbReference>
<dbReference type="Pfam" id="PF00563">
    <property type="entry name" value="EAL"/>
    <property type="match status" value="1"/>
</dbReference>
<dbReference type="SUPFAM" id="SSF141868">
    <property type="entry name" value="EAL domain-like"/>
    <property type="match status" value="1"/>
</dbReference>
<dbReference type="PANTHER" id="PTHR44757:SF2">
    <property type="entry name" value="BIOFILM ARCHITECTURE MAINTENANCE PROTEIN MBAA"/>
    <property type="match status" value="1"/>
</dbReference>
<organism evidence="5 6">
    <name type="scientific">Solilutibacter oculi</name>
    <dbReference type="NCBI Taxonomy" id="2698682"/>
    <lineage>
        <taxon>Bacteria</taxon>
        <taxon>Pseudomonadati</taxon>
        <taxon>Pseudomonadota</taxon>
        <taxon>Gammaproteobacteria</taxon>
        <taxon>Lysobacterales</taxon>
        <taxon>Lysobacteraceae</taxon>
        <taxon>Solilutibacter</taxon>
    </lineage>
</organism>
<dbReference type="NCBIfam" id="TIGR00229">
    <property type="entry name" value="sensory_box"/>
    <property type="match status" value="2"/>
</dbReference>
<dbReference type="EMBL" id="CP029556">
    <property type="protein sequence ID" value="AXA84171.1"/>
    <property type="molecule type" value="Genomic_DNA"/>
</dbReference>
<dbReference type="AlphaFoldDB" id="A0A344J561"/>
<dbReference type="NCBIfam" id="TIGR00254">
    <property type="entry name" value="GGDEF"/>
    <property type="match status" value="1"/>
</dbReference>
<evidence type="ECO:0000259" key="1">
    <source>
        <dbReference type="PROSITE" id="PS50112"/>
    </source>
</evidence>
<dbReference type="InterPro" id="IPR001610">
    <property type="entry name" value="PAC"/>
</dbReference>
<evidence type="ECO:0000259" key="3">
    <source>
        <dbReference type="PROSITE" id="PS50883"/>
    </source>
</evidence>
<dbReference type="Proteomes" id="UP000251842">
    <property type="component" value="Chromosome"/>
</dbReference>
<keyword evidence="6" id="KW-1185">Reference proteome</keyword>
<reference evidence="6" key="1">
    <citation type="submission" date="2018-05" db="EMBL/GenBank/DDBJ databases">
        <title>Luteimonas pekinense sp. nov., isolated from human Meibomian gland secretions, Beijing, China.</title>
        <authorList>
            <person name="Wen T."/>
            <person name="Bai H."/>
            <person name="Lv H."/>
        </authorList>
    </citation>
    <scope>NUCLEOTIDE SEQUENCE [LARGE SCALE GENOMIC DNA]</scope>
    <source>
        <strain evidence="6">83-4</strain>
    </source>
</reference>
<accession>A0A344J561</accession>
<dbReference type="Gene3D" id="3.30.70.270">
    <property type="match status" value="1"/>
</dbReference>
<dbReference type="Pfam" id="PF00989">
    <property type="entry name" value="PAS"/>
    <property type="match status" value="1"/>
</dbReference>
<feature type="domain" description="EAL" evidence="3">
    <location>
        <begin position="593"/>
        <end position="847"/>
    </location>
</feature>
<dbReference type="InterPro" id="IPR035919">
    <property type="entry name" value="EAL_sf"/>
</dbReference>
<dbReference type="CDD" id="cd00130">
    <property type="entry name" value="PAS"/>
    <property type="match status" value="2"/>
</dbReference>
<dbReference type="PROSITE" id="PS50112">
    <property type="entry name" value="PAS"/>
    <property type="match status" value="2"/>
</dbReference>
<dbReference type="PANTHER" id="PTHR44757">
    <property type="entry name" value="DIGUANYLATE CYCLASE DGCP"/>
    <property type="match status" value="1"/>
</dbReference>
<dbReference type="PROSITE" id="PS50113">
    <property type="entry name" value="PAC"/>
    <property type="match status" value="1"/>
</dbReference>
<dbReference type="CDD" id="cd01948">
    <property type="entry name" value="EAL"/>
    <property type="match status" value="1"/>
</dbReference>
<dbReference type="InterPro" id="IPR035965">
    <property type="entry name" value="PAS-like_dom_sf"/>
</dbReference>
<dbReference type="Gene3D" id="2.10.70.100">
    <property type="match status" value="1"/>
</dbReference>
<feature type="domain" description="GGDEF" evidence="4">
    <location>
        <begin position="452"/>
        <end position="584"/>
    </location>
</feature>
<dbReference type="SMART" id="SM00267">
    <property type="entry name" value="GGDEF"/>
    <property type="match status" value="1"/>
</dbReference>
<dbReference type="InterPro" id="IPR052155">
    <property type="entry name" value="Biofilm_reg_signaling"/>
</dbReference>
<dbReference type="SMART" id="SM00052">
    <property type="entry name" value="EAL"/>
    <property type="match status" value="1"/>
</dbReference>
<feature type="domain" description="PAC" evidence="2">
    <location>
        <begin position="372"/>
        <end position="423"/>
    </location>
</feature>
<dbReference type="InterPro" id="IPR029787">
    <property type="entry name" value="Nucleotide_cyclase"/>
</dbReference>
<dbReference type="SMART" id="SM00086">
    <property type="entry name" value="PAC"/>
    <property type="match status" value="3"/>
</dbReference>
<dbReference type="InterPro" id="IPR001633">
    <property type="entry name" value="EAL_dom"/>
</dbReference>
<dbReference type="PROSITE" id="PS50883">
    <property type="entry name" value="EAL"/>
    <property type="match status" value="1"/>
</dbReference>
<protein>
    <submittedName>
        <fullName evidence="5">PAS domain S-box protein</fullName>
    </submittedName>
</protein>
<dbReference type="KEGG" id="lue:DCD74_05185"/>
<dbReference type="SUPFAM" id="SSF55073">
    <property type="entry name" value="Nucleotide cyclase"/>
    <property type="match status" value="1"/>
</dbReference>
<dbReference type="OrthoDB" id="9804951at2"/>
<evidence type="ECO:0000259" key="4">
    <source>
        <dbReference type="PROSITE" id="PS50887"/>
    </source>
</evidence>
<dbReference type="Pfam" id="PF00990">
    <property type="entry name" value="GGDEF"/>
    <property type="match status" value="1"/>
</dbReference>
<evidence type="ECO:0000313" key="6">
    <source>
        <dbReference type="Proteomes" id="UP000251842"/>
    </source>
</evidence>
<dbReference type="InterPro" id="IPR043128">
    <property type="entry name" value="Rev_trsase/Diguanyl_cyclase"/>
</dbReference>
<feature type="domain" description="PAS" evidence="1">
    <location>
        <begin position="171"/>
        <end position="212"/>
    </location>
</feature>
<dbReference type="CDD" id="cd01949">
    <property type="entry name" value="GGDEF"/>
    <property type="match status" value="1"/>
</dbReference>
<dbReference type="PROSITE" id="PS50887">
    <property type="entry name" value="GGDEF"/>
    <property type="match status" value="1"/>
</dbReference>
<dbReference type="Gene3D" id="3.20.20.450">
    <property type="entry name" value="EAL domain"/>
    <property type="match status" value="1"/>
</dbReference>
<dbReference type="InterPro" id="IPR013767">
    <property type="entry name" value="PAS_fold"/>
</dbReference>
<gene>
    <name evidence="5" type="ORF">DCD74_05185</name>
</gene>
<dbReference type="InterPro" id="IPR000700">
    <property type="entry name" value="PAS-assoc_C"/>
</dbReference>
<dbReference type="InterPro" id="IPR000160">
    <property type="entry name" value="GGDEF_dom"/>
</dbReference>
<sequence>MKDGHATDAEEVPEQELRQRLAVLAASPALDADARALIEAVTTAWAGSESARIAAEQRYRTLFDAVPDPVSIIDWDGTLLDVNAAAVRIFGRSRESLVGQPIEVINPDLPRDHMMPVHDALDRGESYMVTVTNMHADGTRFPVEVHSVAIEFEGARRIVAVARDLSSRADIERRYADLIESVDKGIVVQDAEGHVLHVNGAAMRILGLEPGQSPDAAFHSERWLAVDENGVPMARMDVPAMVAMRTGKVVESQVIGLFRYESDEFRWLSVTAIPKFHPCSGQPDEILSLFSDITELKRDSAMFERVQALATIGAWEYNRADSRIYLTRGARSILGCDDAPASLAAFCACFVPGDAARLAEAIEQAYDSGHPFSLDLRPAREDNSECWVHLQGEVDRKDPSINRLTGTLSDISERKLVENNLRRQARTDPLTGLLNRDAILDELDAYLAGNAPRLAVLYIDLDRFKVINDVLGHNVGDRLLCAVAERLRGAAGGDVLCARLGGDEFLVLCRLAASDSHIHTAEAILGAIARPFRIDQEEFSISASIGIAESPRDGTSATELIQNADAAMYDSKRRAYNGWQSYSEDLARRQHDRLQVDLHMRTALDNNEMALLYQPQVDLRTGLVVGAEALMRWHNPHLGPMKPDVFISHAENSGEIIRLGAWALHEACMQVRRWRDQGHHTVRMAVNVSYRQFLADDLAGTVESALQAAGIPGSALELEFTERVLIEDEPETLRTFAQLRELGVALSIDDFGEGYSALNYLRRLPIHGLKLSQLFLQGVPGNGSDVAVCQAVAGIARSLGLGLVAEGVETEAQRRFLMELGVPVGQGFLFAKALVADEFAKLLIAPPALALHA</sequence>
<dbReference type="Gene3D" id="3.30.450.20">
    <property type="entry name" value="PAS domain"/>
    <property type="match status" value="3"/>
</dbReference>
<dbReference type="Pfam" id="PF13188">
    <property type="entry name" value="PAS_8"/>
    <property type="match status" value="1"/>
</dbReference>
<evidence type="ECO:0000259" key="2">
    <source>
        <dbReference type="PROSITE" id="PS50113"/>
    </source>
</evidence>
<dbReference type="SMART" id="SM00091">
    <property type="entry name" value="PAS"/>
    <property type="match status" value="2"/>
</dbReference>
<dbReference type="RefSeq" id="WP_112926384.1">
    <property type="nucleotide sequence ID" value="NZ_CP029556.1"/>
</dbReference>
<name>A0A344J561_9GAMM</name>
<dbReference type="InterPro" id="IPR000014">
    <property type="entry name" value="PAS"/>
</dbReference>